<comment type="caution">
    <text evidence="3">The sequence shown here is derived from an EMBL/GenBank/DDBJ whole genome shotgun (WGS) entry which is preliminary data.</text>
</comment>
<keyword evidence="4" id="KW-1185">Reference proteome</keyword>
<dbReference type="EMBL" id="NBSK02000002">
    <property type="protein sequence ID" value="KAJ0219710.1"/>
    <property type="molecule type" value="Genomic_DNA"/>
</dbReference>
<accession>A0A9R1W7A1</accession>
<dbReference type="PROSITE" id="PS50108">
    <property type="entry name" value="CRIB"/>
    <property type="match status" value="1"/>
</dbReference>
<dbReference type="Gramene" id="rna-gnl|WGS:NBSK|LSAT_2X17620_mrna">
    <property type="protein sequence ID" value="cds-PLY75108.1"/>
    <property type="gene ID" value="gene-LSAT_2X17620"/>
</dbReference>
<evidence type="ECO:0000259" key="2">
    <source>
        <dbReference type="PROSITE" id="PS50108"/>
    </source>
</evidence>
<dbReference type="SMART" id="SM00285">
    <property type="entry name" value="PBD"/>
    <property type="match status" value="1"/>
</dbReference>
<organism evidence="3 4">
    <name type="scientific">Lactuca sativa</name>
    <name type="common">Garden lettuce</name>
    <dbReference type="NCBI Taxonomy" id="4236"/>
    <lineage>
        <taxon>Eukaryota</taxon>
        <taxon>Viridiplantae</taxon>
        <taxon>Streptophyta</taxon>
        <taxon>Embryophyta</taxon>
        <taxon>Tracheophyta</taxon>
        <taxon>Spermatophyta</taxon>
        <taxon>Magnoliopsida</taxon>
        <taxon>eudicotyledons</taxon>
        <taxon>Gunneridae</taxon>
        <taxon>Pentapetalae</taxon>
        <taxon>asterids</taxon>
        <taxon>campanulids</taxon>
        <taxon>Asterales</taxon>
        <taxon>Asteraceae</taxon>
        <taxon>Cichorioideae</taxon>
        <taxon>Cichorieae</taxon>
        <taxon>Lactucinae</taxon>
        <taxon>Lactuca</taxon>
    </lineage>
</organism>
<dbReference type="InterPro" id="IPR036936">
    <property type="entry name" value="CRIB_dom_sf"/>
</dbReference>
<dbReference type="GO" id="GO:0005886">
    <property type="term" value="C:plasma membrane"/>
    <property type="evidence" value="ECO:0000318"/>
    <property type="project" value="GO_Central"/>
</dbReference>
<dbReference type="Proteomes" id="UP000235145">
    <property type="component" value="Unassembled WGS sequence"/>
</dbReference>
<dbReference type="OrthoDB" id="678664at2759"/>
<name>A0A9R1W7A1_LACSA</name>
<reference evidence="3 4" key="1">
    <citation type="journal article" date="2017" name="Nat. Commun.">
        <title>Genome assembly with in vitro proximity ligation data and whole-genome triplication in lettuce.</title>
        <authorList>
            <person name="Reyes-Chin-Wo S."/>
            <person name="Wang Z."/>
            <person name="Yang X."/>
            <person name="Kozik A."/>
            <person name="Arikit S."/>
            <person name="Song C."/>
            <person name="Xia L."/>
            <person name="Froenicke L."/>
            <person name="Lavelle D.O."/>
            <person name="Truco M.J."/>
            <person name="Xia R."/>
            <person name="Zhu S."/>
            <person name="Xu C."/>
            <person name="Xu H."/>
            <person name="Xu X."/>
            <person name="Cox K."/>
            <person name="Korf I."/>
            <person name="Meyers B.C."/>
            <person name="Michelmore R.W."/>
        </authorList>
    </citation>
    <scope>NUCLEOTIDE SEQUENCE [LARGE SCALE GENOMIC DNA]</scope>
    <source>
        <strain evidence="4">cv. Salinas</strain>
        <tissue evidence="3">Seedlings</tissue>
    </source>
</reference>
<sequence length="193" mass="21435">MKDRMERFIAFPFATGCVSASSVIVSGNNDKRTKEDIDSPHMVCRSYSLPKDSKFNERAPMSNESMTKSTFRFTALPKPNVSVAFHRLTKSIKSLSQSLAFKEETDESQMEMEIGLPTDVKHVAHVGFDGSVTSELNRPRNLNTTDFLGFCPVSFAQLEGRLAMCAPLDASHDTKHTPPIAKRARNKSEASTM</sequence>
<gene>
    <name evidence="3" type="ORF">LSAT_V11C200057140</name>
</gene>
<feature type="region of interest" description="Disordered" evidence="1">
    <location>
        <begin position="172"/>
        <end position="193"/>
    </location>
</feature>
<protein>
    <recommendedName>
        <fullName evidence="2">CRIB domain-containing protein</fullName>
    </recommendedName>
</protein>
<feature type="domain" description="CRIB" evidence="2">
    <location>
        <begin position="114"/>
        <end position="127"/>
    </location>
</feature>
<proteinExistence type="predicted"/>
<dbReference type="CDD" id="cd00132">
    <property type="entry name" value="CRIB"/>
    <property type="match status" value="1"/>
</dbReference>
<dbReference type="InterPro" id="IPR000095">
    <property type="entry name" value="CRIB_dom"/>
</dbReference>
<dbReference type="InterPro" id="IPR044509">
    <property type="entry name" value="RIC2/4"/>
</dbReference>
<dbReference type="AlphaFoldDB" id="A0A9R1W7A1"/>
<evidence type="ECO:0000256" key="1">
    <source>
        <dbReference type="SAM" id="MobiDB-lite"/>
    </source>
</evidence>
<dbReference type="PANTHER" id="PTHR46931:SF6">
    <property type="entry name" value="CRIB DOMAIN-CONTAINING PROTEIN RIC4"/>
    <property type="match status" value="1"/>
</dbReference>
<dbReference type="PANTHER" id="PTHR46931">
    <property type="entry name" value="CRIB DOMAIN-CONTAINING PROTEIN RIC2"/>
    <property type="match status" value="1"/>
</dbReference>
<evidence type="ECO:0000313" key="3">
    <source>
        <dbReference type="EMBL" id="KAJ0219710.1"/>
    </source>
</evidence>
<dbReference type="Pfam" id="PF00786">
    <property type="entry name" value="PBD"/>
    <property type="match status" value="1"/>
</dbReference>
<dbReference type="Gene3D" id="3.90.810.10">
    <property type="entry name" value="CRIB domain"/>
    <property type="match status" value="1"/>
</dbReference>
<evidence type="ECO:0000313" key="4">
    <source>
        <dbReference type="Proteomes" id="UP000235145"/>
    </source>
</evidence>
<dbReference type="GO" id="GO:0009860">
    <property type="term" value="P:pollen tube growth"/>
    <property type="evidence" value="ECO:0000318"/>
    <property type="project" value="GO_Central"/>
</dbReference>